<protein>
    <submittedName>
        <fullName evidence="1">Uncharacterized protein</fullName>
    </submittedName>
</protein>
<reference evidence="1 2" key="1">
    <citation type="journal article" date="2019" name="Int. J. Syst. Evol. Microbiol.">
        <title>The Global Catalogue of Microorganisms (GCM) 10K type strain sequencing project: providing services to taxonomists for standard genome sequencing and annotation.</title>
        <authorList>
            <consortium name="The Broad Institute Genomics Platform"/>
            <consortium name="The Broad Institute Genome Sequencing Center for Infectious Disease"/>
            <person name="Wu L."/>
            <person name="Ma J."/>
        </authorList>
    </citation>
    <scope>NUCLEOTIDE SEQUENCE [LARGE SCALE GENOMIC DNA]</scope>
    <source>
        <strain evidence="1 2">DSM 29988</strain>
    </source>
</reference>
<name>A0ABD5ZI55_9EURY</name>
<comment type="caution">
    <text evidence="1">The sequence shown here is derived from an EMBL/GenBank/DDBJ whole genome shotgun (WGS) entry which is preliminary data.</text>
</comment>
<organism evidence="1 2">
    <name type="scientific">Haloferax namakaokahaiae</name>
    <dbReference type="NCBI Taxonomy" id="1748331"/>
    <lineage>
        <taxon>Archaea</taxon>
        <taxon>Methanobacteriati</taxon>
        <taxon>Methanobacteriota</taxon>
        <taxon>Stenosarchaea group</taxon>
        <taxon>Halobacteria</taxon>
        <taxon>Halobacteriales</taxon>
        <taxon>Haloferacaceae</taxon>
        <taxon>Haloferax</taxon>
    </lineage>
</organism>
<evidence type="ECO:0000313" key="2">
    <source>
        <dbReference type="Proteomes" id="UP001596481"/>
    </source>
</evidence>
<evidence type="ECO:0000313" key="1">
    <source>
        <dbReference type="EMBL" id="MFC7204717.1"/>
    </source>
</evidence>
<keyword evidence="2" id="KW-1185">Reference proteome</keyword>
<dbReference type="AlphaFoldDB" id="A0ABD5ZI55"/>
<dbReference type="RefSeq" id="WP_390224643.1">
    <property type="nucleotide sequence ID" value="NZ_JBHTAA010000005.1"/>
</dbReference>
<dbReference type="EMBL" id="JBHTAA010000005">
    <property type="protein sequence ID" value="MFC7204717.1"/>
    <property type="molecule type" value="Genomic_DNA"/>
</dbReference>
<accession>A0ABD5ZI55</accession>
<sequence>MVGFTDPESGGNVALAENQIAKRFDEDFVESVTGRVSPTFGSGSVETPLDGDLMPDYSSNTSTVASQSGSLSSTYGGDKPRGMYFTVNDASVNAVYAQLGTFSGDRAGIAEFDGNGDFVTHATVDVSGFGSGDYIGLLHNFKPGVQYALYVWSSDGSDFTANSDGPAVSLDNSYVTLDYYGYVWYGTEFTQNVLSVFSDMTFRTVPFDTLSATVNFERPEYVVGWDIASYSADEPGDSEVALYIEDDAGDELGGPLAPGEQIPALPSQNANYRFDFTLGSDGNYPRVDEALRRRKM</sequence>
<dbReference type="Proteomes" id="UP001596481">
    <property type="component" value="Unassembled WGS sequence"/>
</dbReference>
<proteinExistence type="predicted"/>
<gene>
    <name evidence="1" type="ORF">ACFQJC_14450</name>
</gene>